<evidence type="ECO:0000313" key="3">
    <source>
        <dbReference type="EMBL" id="KAK4255932.1"/>
    </source>
</evidence>
<dbReference type="EMBL" id="JAWXYG010000013">
    <property type="protein sequence ID" value="KAK4255932.1"/>
    <property type="molecule type" value="Genomic_DNA"/>
</dbReference>
<dbReference type="SUPFAM" id="SSF52058">
    <property type="entry name" value="L domain-like"/>
    <property type="match status" value="1"/>
</dbReference>
<dbReference type="PANTHER" id="PTHR48006:SF60">
    <property type="entry name" value="PROTEIN KINASE DOMAIN-CONTAINING PROTEIN"/>
    <property type="match status" value="1"/>
</dbReference>
<dbReference type="Gene3D" id="3.80.10.10">
    <property type="entry name" value="Ribonuclease Inhibitor"/>
    <property type="match status" value="1"/>
</dbReference>
<keyword evidence="2" id="KW-0732">Signal</keyword>
<dbReference type="InterPro" id="IPR032675">
    <property type="entry name" value="LRR_dom_sf"/>
</dbReference>
<proteinExistence type="predicted"/>
<protein>
    <recommendedName>
        <fullName evidence="5">LRR receptor-like serine/threonine-protein kinase</fullName>
    </recommendedName>
</protein>
<name>A0AAE1ISS6_9FABA</name>
<evidence type="ECO:0000256" key="2">
    <source>
        <dbReference type="SAM" id="SignalP"/>
    </source>
</evidence>
<dbReference type="AlphaFoldDB" id="A0AAE1ISS6"/>
<dbReference type="PANTHER" id="PTHR48006">
    <property type="entry name" value="LEUCINE-RICH REPEAT-CONTAINING PROTEIN DDB_G0281931-RELATED"/>
    <property type="match status" value="1"/>
</dbReference>
<reference evidence="3" key="1">
    <citation type="submission" date="2023-10" db="EMBL/GenBank/DDBJ databases">
        <title>Chromosome-level genome of the transformable northern wattle, Acacia crassicarpa.</title>
        <authorList>
            <person name="Massaro I."/>
            <person name="Sinha N.R."/>
            <person name="Poethig S."/>
            <person name="Leichty A.R."/>
        </authorList>
    </citation>
    <scope>NUCLEOTIDE SEQUENCE</scope>
    <source>
        <strain evidence="3">Acra3RX</strain>
        <tissue evidence="3">Leaf</tissue>
    </source>
</reference>
<dbReference type="InterPro" id="IPR051824">
    <property type="entry name" value="LRR_Rcpt-Like_S/T_Kinase"/>
</dbReference>
<dbReference type="Pfam" id="PF00560">
    <property type="entry name" value="LRR_1"/>
    <property type="match status" value="1"/>
</dbReference>
<dbReference type="GO" id="GO:0016020">
    <property type="term" value="C:membrane"/>
    <property type="evidence" value="ECO:0007669"/>
    <property type="project" value="UniProtKB-SubCell"/>
</dbReference>
<gene>
    <name evidence="3" type="ORF">QN277_008859</name>
</gene>
<evidence type="ECO:0008006" key="5">
    <source>
        <dbReference type="Google" id="ProtNLM"/>
    </source>
</evidence>
<feature type="signal peptide" evidence="2">
    <location>
        <begin position="1"/>
        <end position="31"/>
    </location>
</feature>
<organism evidence="3 4">
    <name type="scientific">Acacia crassicarpa</name>
    <name type="common">northern wattle</name>
    <dbReference type="NCBI Taxonomy" id="499986"/>
    <lineage>
        <taxon>Eukaryota</taxon>
        <taxon>Viridiplantae</taxon>
        <taxon>Streptophyta</taxon>
        <taxon>Embryophyta</taxon>
        <taxon>Tracheophyta</taxon>
        <taxon>Spermatophyta</taxon>
        <taxon>Magnoliopsida</taxon>
        <taxon>eudicotyledons</taxon>
        <taxon>Gunneridae</taxon>
        <taxon>Pentapetalae</taxon>
        <taxon>rosids</taxon>
        <taxon>fabids</taxon>
        <taxon>Fabales</taxon>
        <taxon>Fabaceae</taxon>
        <taxon>Caesalpinioideae</taxon>
        <taxon>mimosoid clade</taxon>
        <taxon>Acacieae</taxon>
        <taxon>Acacia</taxon>
    </lineage>
</organism>
<keyword evidence="4" id="KW-1185">Reference proteome</keyword>
<dbReference type="Proteomes" id="UP001293593">
    <property type="component" value="Unassembled WGS sequence"/>
</dbReference>
<comment type="subcellular location">
    <subcellularLocation>
        <location evidence="1">Membrane</location>
        <topology evidence="1">Single-pass type I membrane protein</topology>
    </subcellularLocation>
</comment>
<sequence length="143" mass="15783">MEFGISSSKLFYLFIFGCFALNAFMDYESNAQLIPADEVVVLREISSTIETLNWIVTPRSCIDGGFKNGIIDEYIKKNVTCTCTFSKGTVCHVTHIFMTGISLSGSLSSEFGHLIHLQQLDLSNNYLNGSIPSSFARLPLVAL</sequence>
<dbReference type="InterPro" id="IPR001611">
    <property type="entry name" value="Leu-rich_rpt"/>
</dbReference>
<feature type="chain" id="PRO_5042077420" description="LRR receptor-like serine/threonine-protein kinase" evidence="2">
    <location>
        <begin position="32"/>
        <end position="143"/>
    </location>
</feature>
<comment type="caution">
    <text evidence="3">The sequence shown here is derived from an EMBL/GenBank/DDBJ whole genome shotgun (WGS) entry which is preliminary data.</text>
</comment>
<accession>A0AAE1ISS6</accession>
<evidence type="ECO:0000313" key="4">
    <source>
        <dbReference type="Proteomes" id="UP001293593"/>
    </source>
</evidence>
<evidence type="ECO:0000256" key="1">
    <source>
        <dbReference type="ARBA" id="ARBA00004479"/>
    </source>
</evidence>